<dbReference type="Pfam" id="PF05164">
    <property type="entry name" value="ZapA"/>
    <property type="match status" value="1"/>
</dbReference>
<dbReference type="Gene3D" id="6.10.250.790">
    <property type="match status" value="1"/>
</dbReference>
<evidence type="ECO:0000313" key="1">
    <source>
        <dbReference type="EMBL" id="SUZ88232.1"/>
    </source>
</evidence>
<organism evidence="1">
    <name type="scientific">marine metagenome</name>
    <dbReference type="NCBI Taxonomy" id="408172"/>
    <lineage>
        <taxon>unclassified sequences</taxon>
        <taxon>metagenomes</taxon>
        <taxon>ecological metagenomes</taxon>
    </lineage>
</organism>
<sequence>VIRQAEDYKHIVCRKGVIVEENDSRQYQINISGNRFSISSPYGEEHVREVEKFLDQQIAEVTEHTDAFGPTNVALLVALNLADKLLSLKKRVSKYDGIEEELDNLCYKLDEVLTEK</sequence>
<reference evidence="1" key="1">
    <citation type="submission" date="2018-05" db="EMBL/GenBank/DDBJ databases">
        <authorList>
            <person name="Lanie J.A."/>
            <person name="Ng W.-L."/>
            <person name="Kazmierczak K.M."/>
            <person name="Andrzejewski T.M."/>
            <person name="Davidsen T.M."/>
            <person name="Wayne K.J."/>
            <person name="Tettelin H."/>
            <person name="Glass J.I."/>
            <person name="Rusch D."/>
            <person name="Podicherti R."/>
            <person name="Tsui H.-C.T."/>
            <person name="Winkler M.E."/>
        </authorList>
    </citation>
    <scope>NUCLEOTIDE SEQUENCE</scope>
</reference>
<feature type="non-terminal residue" evidence="1">
    <location>
        <position position="1"/>
    </location>
</feature>
<proteinExistence type="predicted"/>
<gene>
    <name evidence="1" type="ORF">METZ01_LOCUS41086</name>
</gene>
<dbReference type="InterPro" id="IPR053712">
    <property type="entry name" value="Bac_CellDiv_Activator"/>
</dbReference>
<dbReference type="SUPFAM" id="SSF102829">
    <property type="entry name" value="Cell division protein ZapA-like"/>
    <property type="match status" value="1"/>
</dbReference>
<evidence type="ECO:0008006" key="2">
    <source>
        <dbReference type="Google" id="ProtNLM"/>
    </source>
</evidence>
<dbReference type="EMBL" id="UINC01001760">
    <property type="protein sequence ID" value="SUZ88232.1"/>
    <property type="molecule type" value="Genomic_DNA"/>
</dbReference>
<accession>A0A381R965</accession>
<dbReference type="AlphaFoldDB" id="A0A381R965"/>
<dbReference type="InterPro" id="IPR036192">
    <property type="entry name" value="Cell_div_ZapA-like_sf"/>
</dbReference>
<protein>
    <recommendedName>
        <fullName evidence="2">Cell division protein ZapA</fullName>
    </recommendedName>
</protein>
<dbReference type="InterPro" id="IPR007838">
    <property type="entry name" value="Cell_div_ZapA-like"/>
</dbReference>
<name>A0A381R965_9ZZZZ</name>